<comment type="caution">
    <text evidence="2">The sequence shown here is derived from an EMBL/GenBank/DDBJ whole genome shotgun (WGS) entry which is preliminary data.</text>
</comment>
<protein>
    <submittedName>
        <fullName evidence="2">Uncharacterized protein</fullName>
    </submittedName>
</protein>
<gene>
    <name evidence="2" type="ORF">PFISCL1PPCAC_18014</name>
</gene>
<keyword evidence="1" id="KW-0472">Membrane</keyword>
<name>A0AAV5W6W0_9BILA</name>
<feature type="non-terminal residue" evidence="2">
    <location>
        <position position="1"/>
    </location>
</feature>
<evidence type="ECO:0000313" key="3">
    <source>
        <dbReference type="Proteomes" id="UP001432322"/>
    </source>
</evidence>
<accession>A0AAV5W6W0</accession>
<evidence type="ECO:0000256" key="1">
    <source>
        <dbReference type="SAM" id="Phobius"/>
    </source>
</evidence>
<feature type="transmembrane region" description="Helical" evidence="1">
    <location>
        <begin position="39"/>
        <end position="60"/>
    </location>
</feature>
<keyword evidence="1" id="KW-0812">Transmembrane</keyword>
<keyword evidence="3" id="KW-1185">Reference proteome</keyword>
<keyword evidence="1" id="KW-1133">Transmembrane helix</keyword>
<dbReference type="EMBL" id="BTSY01000005">
    <property type="protein sequence ID" value="GMT26717.1"/>
    <property type="molecule type" value="Genomic_DNA"/>
</dbReference>
<dbReference type="Proteomes" id="UP001432322">
    <property type="component" value="Unassembled WGS sequence"/>
</dbReference>
<dbReference type="AlphaFoldDB" id="A0AAV5W6W0"/>
<proteinExistence type="predicted"/>
<organism evidence="2 3">
    <name type="scientific">Pristionchus fissidentatus</name>
    <dbReference type="NCBI Taxonomy" id="1538716"/>
    <lineage>
        <taxon>Eukaryota</taxon>
        <taxon>Metazoa</taxon>
        <taxon>Ecdysozoa</taxon>
        <taxon>Nematoda</taxon>
        <taxon>Chromadorea</taxon>
        <taxon>Rhabditida</taxon>
        <taxon>Rhabditina</taxon>
        <taxon>Diplogasteromorpha</taxon>
        <taxon>Diplogasteroidea</taxon>
        <taxon>Neodiplogasteridae</taxon>
        <taxon>Pristionchus</taxon>
    </lineage>
</organism>
<sequence>AEVAPPPNDGYITRDQEKSWFKRIMLLSWTELKRYRKNVIMSITIHSLPILAVLCVWGVVHFLNLNNPNVLEHKAQHIAAFEEFPLN</sequence>
<reference evidence="2" key="1">
    <citation type="submission" date="2023-10" db="EMBL/GenBank/DDBJ databases">
        <title>Genome assembly of Pristionchus species.</title>
        <authorList>
            <person name="Yoshida K."/>
            <person name="Sommer R.J."/>
        </authorList>
    </citation>
    <scope>NUCLEOTIDE SEQUENCE</scope>
    <source>
        <strain evidence="2">RS5133</strain>
    </source>
</reference>
<feature type="non-terminal residue" evidence="2">
    <location>
        <position position="87"/>
    </location>
</feature>
<evidence type="ECO:0000313" key="2">
    <source>
        <dbReference type="EMBL" id="GMT26717.1"/>
    </source>
</evidence>